<dbReference type="WBParaSite" id="SPAL_0000720800.1">
    <property type="protein sequence ID" value="SPAL_0000720800.1"/>
    <property type="gene ID" value="SPAL_0000720800"/>
</dbReference>
<keyword evidence="2" id="KW-0812">Transmembrane</keyword>
<organism evidence="3 4">
    <name type="scientific">Strongyloides papillosus</name>
    <name type="common">Intestinal threadworm</name>
    <dbReference type="NCBI Taxonomy" id="174720"/>
    <lineage>
        <taxon>Eukaryota</taxon>
        <taxon>Metazoa</taxon>
        <taxon>Ecdysozoa</taxon>
        <taxon>Nematoda</taxon>
        <taxon>Chromadorea</taxon>
        <taxon>Rhabditida</taxon>
        <taxon>Tylenchina</taxon>
        <taxon>Panagrolaimomorpha</taxon>
        <taxon>Strongyloidoidea</taxon>
        <taxon>Strongyloididae</taxon>
        <taxon>Strongyloides</taxon>
    </lineage>
</organism>
<dbReference type="AlphaFoldDB" id="A0A0N5BMS1"/>
<sequence length="96" mass="10972">MKNDNILQKHAKNVNSHRIQCIDSVELEIINGSWKLHVIGLISLIMINIISILFFYTILQRVVQKSGAGRSGSDTQKNLESAPERTQIRTGYIHKW</sequence>
<evidence type="ECO:0000313" key="3">
    <source>
        <dbReference type="Proteomes" id="UP000046392"/>
    </source>
</evidence>
<feature type="transmembrane region" description="Helical" evidence="2">
    <location>
        <begin position="36"/>
        <end position="59"/>
    </location>
</feature>
<reference evidence="4" key="1">
    <citation type="submission" date="2017-02" db="UniProtKB">
        <authorList>
            <consortium name="WormBaseParasite"/>
        </authorList>
    </citation>
    <scope>IDENTIFICATION</scope>
</reference>
<evidence type="ECO:0000256" key="1">
    <source>
        <dbReference type="SAM" id="MobiDB-lite"/>
    </source>
</evidence>
<evidence type="ECO:0000313" key="4">
    <source>
        <dbReference type="WBParaSite" id="SPAL_0000720800.1"/>
    </source>
</evidence>
<keyword evidence="3" id="KW-1185">Reference proteome</keyword>
<name>A0A0N5BMS1_STREA</name>
<keyword evidence="2" id="KW-0472">Membrane</keyword>
<protein>
    <submittedName>
        <fullName evidence="4">Uncharacterized protein</fullName>
    </submittedName>
</protein>
<proteinExistence type="predicted"/>
<accession>A0A0N5BMS1</accession>
<dbReference type="Proteomes" id="UP000046392">
    <property type="component" value="Unplaced"/>
</dbReference>
<feature type="region of interest" description="Disordered" evidence="1">
    <location>
        <begin position="67"/>
        <end position="96"/>
    </location>
</feature>
<keyword evidence="2" id="KW-1133">Transmembrane helix</keyword>
<evidence type="ECO:0000256" key="2">
    <source>
        <dbReference type="SAM" id="Phobius"/>
    </source>
</evidence>